<dbReference type="EMBL" id="CP001737">
    <property type="protein sequence ID" value="ACV77591.1"/>
    <property type="molecule type" value="Genomic_DNA"/>
</dbReference>
<dbReference type="KEGG" id="nml:Namu_1184"/>
<keyword evidence="2" id="KW-1185">Reference proteome</keyword>
<dbReference type="RefSeq" id="WP_015746505.1">
    <property type="nucleotide sequence ID" value="NC_013235.1"/>
</dbReference>
<evidence type="ECO:0000313" key="2">
    <source>
        <dbReference type="Proteomes" id="UP000002218"/>
    </source>
</evidence>
<evidence type="ECO:0000313" key="1">
    <source>
        <dbReference type="EMBL" id="ACV77591.1"/>
    </source>
</evidence>
<dbReference type="InParanoid" id="C8XCM6"/>
<accession>C8XCM6</accession>
<reference evidence="2" key="1">
    <citation type="submission" date="2009-09" db="EMBL/GenBank/DDBJ databases">
        <title>The complete genome of Nakamurella multipartita DSM 44233.</title>
        <authorList>
            <consortium name="US DOE Joint Genome Institute (JGI-PGF)"/>
            <person name="Lucas S."/>
            <person name="Copeland A."/>
            <person name="Lapidus A."/>
            <person name="Glavina del Rio T."/>
            <person name="Dalin E."/>
            <person name="Tice H."/>
            <person name="Bruce D."/>
            <person name="Goodwin L."/>
            <person name="Pitluck S."/>
            <person name="Kyrpides N."/>
            <person name="Mavromatis K."/>
            <person name="Ivanova N."/>
            <person name="Ovchinnikova G."/>
            <person name="Sims D."/>
            <person name="Meincke L."/>
            <person name="Brettin T."/>
            <person name="Detter J.C."/>
            <person name="Han C."/>
            <person name="Larimer F."/>
            <person name="Land M."/>
            <person name="Hauser L."/>
            <person name="Markowitz V."/>
            <person name="Cheng J.-F."/>
            <person name="Hugenholtz P."/>
            <person name="Woyke T."/>
            <person name="Wu D."/>
            <person name="Klenk H.-P."/>
            <person name="Eisen J.A."/>
        </authorList>
    </citation>
    <scope>NUCLEOTIDE SEQUENCE [LARGE SCALE GENOMIC DNA]</scope>
    <source>
        <strain evidence="2">ATCC 700099 / DSM 44233 / CIP 104796 / JCM 9543 / NBRC 105858 / Y-104</strain>
    </source>
</reference>
<dbReference type="HOGENOM" id="CLU_1433116_0_0_11"/>
<organism evidence="1 2">
    <name type="scientific">Nakamurella multipartita (strain ATCC 700099 / DSM 44233 / CIP 104796 / JCM 9543 / NBRC 105858 / Y-104)</name>
    <name type="common">Microsphaera multipartita</name>
    <dbReference type="NCBI Taxonomy" id="479431"/>
    <lineage>
        <taxon>Bacteria</taxon>
        <taxon>Bacillati</taxon>
        <taxon>Actinomycetota</taxon>
        <taxon>Actinomycetes</taxon>
        <taxon>Nakamurellales</taxon>
        <taxon>Nakamurellaceae</taxon>
        <taxon>Nakamurella</taxon>
    </lineage>
</organism>
<protein>
    <submittedName>
        <fullName evidence="1">Uncharacterized protein</fullName>
    </submittedName>
</protein>
<dbReference type="Proteomes" id="UP000002218">
    <property type="component" value="Chromosome"/>
</dbReference>
<dbReference type="eggNOG" id="ENOG50321I7">
    <property type="taxonomic scope" value="Bacteria"/>
</dbReference>
<dbReference type="AlphaFoldDB" id="C8XCM6"/>
<reference evidence="1 2" key="2">
    <citation type="journal article" date="2010" name="Stand. Genomic Sci.">
        <title>Complete genome sequence of Nakamurella multipartita type strain (Y-104).</title>
        <authorList>
            <person name="Tice H."/>
            <person name="Mayilraj S."/>
            <person name="Sims D."/>
            <person name="Lapidus A."/>
            <person name="Nolan M."/>
            <person name="Lucas S."/>
            <person name="Glavina Del Rio T."/>
            <person name="Copeland A."/>
            <person name="Cheng J.F."/>
            <person name="Meincke L."/>
            <person name="Bruce D."/>
            <person name="Goodwin L."/>
            <person name="Pitluck S."/>
            <person name="Ivanova N."/>
            <person name="Mavromatis K."/>
            <person name="Ovchinnikova G."/>
            <person name="Pati A."/>
            <person name="Chen A."/>
            <person name="Palaniappan K."/>
            <person name="Land M."/>
            <person name="Hauser L."/>
            <person name="Chang Y.J."/>
            <person name="Jeffries C.D."/>
            <person name="Detter J.C."/>
            <person name="Brettin T."/>
            <person name="Rohde M."/>
            <person name="Goker M."/>
            <person name="Bristow J."/>
            <person name="Eisen J.A."/>
            <person name="Markowitz V."/>
            <person name="Hugenholtz P."/>
            <person name="Kyrpides N.C."/>
            <person name="Klenk H.P."/>
            <person name="Chen F."/>
        </authorList>
    </citation>
    <scope>NUCLEOTIDE SEQUENCE [LARGE SCALE GENOMIC DNA]</scope>
    <source>
        <strain evidence="2">ATCC 700099 / DSM 44233 / CIP 104796 / JCM 9543 / NBRC 105858 / Y-104</strain>
    </source>
</reference>
<sequence>MTFDPVAVGRAECAAWAAYYRREWGPFLRAAVTMVRAGFGMPWLRTLQGAWHVLRANQLWAPFPDNDADGARAAMRRFYRLVVRSGWGGFDPARAATLEVHWWRVHREHQHDTGVTEEQLVDALTALYAYVYDLPPAAVQPAAALRVQAMDASDRWVTAGCTLADPLLAQERRLLVASFSALRDAVDRR</sequence>
<proteinExistence type="predicted"/>
<name>C8XCM6_NAKMY</name>
<gene>
    <name evidence="1" type="ordered locus">Namu_1184</name>
</gene>